<evidence type="ECO:0000256" key="3">
    <source>
        <dbReference type="ARBA" id="ARBA00022777"/>
    </source>
</evidence>
<organism evidence="6 7">
    <name type="scientific">Rubellimicrobium roseum</name>
    <dbReference type="NCBI Taxonomy" id="687525"/>
    <lineage>
        <taxon>Bacteria</taxon>
        <taxon>Pseudomonadati</taxon>
        <taxon>Pseudomonadota</taxon>
        <taxon>Alphaproteobacteria</taxon>
        <taxon>Rhodobacterales</taxon>
        <taxon>Roseobacteraceae</taxon>
        <taxon>Rubellimicrobium</taxon>
    </lineage>
</organism>
<keyword evidence="3 6" id="KW-0418">Kinase</keyword>
<comment type="caution">
    <text evidence="6">The sequence shown here is derived from an EMBL/GenBank/DDBJ whole genome shotgun (WGS) entry which is preliminary data.</text>
</comment>
<evidence type="ECO:0000256" key="4">
    <source>
        <dbReference type="ARBA" id="ARBA00022840"/>
    </source>
</evidence>
<dbReference type="Proteomes" id="UP000305709">
    <property type="component" value="Unassembled WGS sequence"/>
</dbReference>
<dbReference type="SUPFAM" id="SSF63862">
    <property type="entry name" value="Thiamin pyrophosphokinase, substrate-binding domain"/>
    <property type="match status" value="1"/>
</dbReference>
<dbReference type="GO" id="GO:0009229">
    <property type="term" value="P:thiamine diphosphate biosynthetic process"/>
    <property type="evidence" value="ECO:0007669"/>
    <property type="project" value="InterPro"/>
</dbReference>
<dbReference type="Pfam" id="PF04263">
    <property type="entry name" value="TPK_catalytic"/>
    <property type="match status" value="1"/>
</dbReference>
<dbReference type="InterPro" id="IPR036371">
    <property type="entry name" value="TPK_B1-bd_sf"/>
</dbReference>
<evidence type="ECO:0000313" key="6">
    <source>
        <dbReference type="EMBL" id="TNC63553.1"/>
    </source>
</evidence>
<dbReference type="CDD" id="cd07995">
    <property type="entry name" value="TPK"/>
    <property type="match status" value="1"/>
</dbReference>
<dbReference type="Gene3D" id="3.40.50.10240">
    <property type="entry name" value="Thiamin pyrophosphokinase, catalytic domain"/>
    <property type="match status" value="1"/>
</dbReference>
<feature type="domain" description="Thiamin pyrophosphokinase catalytic" evidence="5">
    <location>
        <begin position="33"/>
        <end position="119"/>
    </location>
</feature>
<dbReference type="GO" id="GO:0006772">
    <property type="term" value="P:thiamine metabolic process"/>
    <property type="evidence" value="ECO:0007669"/>
    <property type="project" value="InterPro"/>
</dbReference>
<keyword evidence="4" id="KW-0067">ATP-binding</keyword>
<proteinExistence type="predicted"/>
<dbReference type="InterPro" id="IPR006282">
    <property type="entry name" value="Thi_PPkinase"/>
</dbReference>
<dbReference type="InterPro" id="IPR053149">
    <property type="entry name" value="TPK"/>
</dbReference>
<dbReference type="PANTHER" id="PTHR41299:SF1">
    <property type="entry name" value="THIAMINE PYROPHOSPHOKINASE"/>
    <property type="match status" value="1"/>
</dbReference>
<evidence type="ECO:0000256" key="1">
    <source>
        <dbReference type="ARBA" id="ARBA00022679"/>
    </source>
</evidence>
<evidence type="ECO:0000313" key="7">
    <source>
        <dbReference type="Proteomes" id="UP000305709"/>
    </source>
</evidence>
<keyword evidence="1" id="KW-0808">Transferase</keyword>
<dbReference type="RefSeq" id="WP_139083354.1">
    <property type="nucleotide sequence ID" value="NZ_VDFV01000049.1"/>
</dbReference>
<dbReference type="PANTHER" id="PTHR41299">
    <property type="entry name" value="THIAMINE PYROPHOSPHOKINASE"/>
    <property type="match status" value="1"/>
</dbReference>
<protein>
    <submittedName>
        <fullName evidence="6">Thiamine pyrophosphokinase</fullName>
    </submittedName>
</protein>
<gene>
    <name evidence="6" type="ORF">FHG71_19410</name>
</gene>
<dbReference type="InterPro" id="IPR036759">
    <property type="entry name" value="TPK_catalytic_sf"/>
</dbReference>
<name>A0A5C4NBW0_9RHOB</name>
<dbReference type="EMBL" id="VDFV01000049">
    <property type="protein sequence ID" value="TNC63553.1"/>
    <property type="molecule type" value="Genomic_DNA"/>
</dbReference>
<dbReference type="OrthoDB" id="7057856at2"/>
<dbReference type="GO" id="GO:0004788">
    <property type="term" value="F:thiamine diphosphokinase activity"/>
    <property type="evidence" value="ECO:0007669"/>
    <property type="project" value="InterPro"/>
</dbReference>
<dbReference type="AlphaFoldDB" id="A0A5C4NBW0"/>
<evidence type="ECO:0000256" key="2">
    <source>
        <dbReference type="ARBA" id="ARBA00022741"/>
    </source>
</evidence>
<dbReference type="InterPro" id="IPR007371">
    <property type="entry name" value="TPK_catalytic"/>
</dbReference>
<dbReference type="GO" id="GO:0005524">
    <property type="term" value="F:ATP binding"/>
    <property type="evidence" value="ECO:0007669"/>
    <property type="project" value="UniProtKB-KW"/>
</dbReference>
<sequence>MNPPPIVHSDEPVTLIGGAGAPRADLMHALGLAPVLVAADGGATTALALGLSPVAVIGDMDSLPPEAARAFADRLHRVAEQETTDFDKALTRIEAPAVLALGFAGGRLDHELAALHSLVLRADRPCLLLGPATLAFHAPPEIELPLEAGTVVSLFPLAPVRVGSRGLVWPTDHLLFGPLTRIGTSNAAAGPVALRPSGPGMLVILPRATLPLALGALRVAPRWPAAPGG</sequence>
<dbReference type="SUPFAM" id="SSF63999">
    <property type="entry name" value="Thiamin pyrophosphokinase, catalytic domain"/>
    <property type="match status" value="1"/>
</dbReference>
<accession>A0A5C4NBW0</accession>
<reference evidence="6 7" key="1">
    <citation type="submission" date="2019-06" db="EMBL/GenBank/DDBJ databases">
        <authorList>
            <person name="Jiang L."/>
        </authorList>
    </citation>
    <scope>NUCLEOTIDE SEQUENCE [LARGE SCALE GENOMIC DNA]</scope>
    <source>
        <strain evidence="6 7">YIM 48858</strain>
    </source>
</reference>
<keyword evidence="7" id="KW-1185">Reference proteome</keyword>
<dbReference type="GO" id="GO:0016301">
    <property type="term" value="F:kinase activity"/>
    <property type="evidence" value="ECO:0007669"/>
    <property type="project" value="UniProtKB-KW"/>
</dbReference>
<keyword evidence="2" id="KW-0547">Nucleotide-binding</keyword>
<evidence type="ECO:0000259" key="5">
    <source>
        <dbReference type="Pfam" id="PF04263"/>
    </source>
</evidence>